<reference evidence="1" key="1">
    <citation type="submission" date="2021-04" db="EMBL/GenBank/DDBJ databases">
        <authorList>
            <consortium name="Wellcome Sanger Institute Data Sharing"/>
        </authorList>
    </citation>
    <scope>NUCLEOTIDE SEQUENCE [LARGE SCALE GENOMIC DNA]</scope>
</reference>
<proteinExistence type="predicted"/>
<reference evidence="1" key="2">
    <citation type="submission" date="2025-08" db="UniProtKB">
        <authorList>
            <consortium name="Ensembl"/>
        </authorList>
    </citation>
    <scope>IDENTIFICATION</scope>
</reference>
<reference evidence="1" key="3">
    <citation type="submission" date="2025-09" db="UniProtKB">
        <authorList>
            <consortium name="Ensembl"/>
        </authorList>
    </citation>
    <scope>IDENTIFICATION</scope>
</reference>
<sequence>MLTDAAHRTNLEQLVLRKAKWYKIIKNLCEIARKTRFPCWFDHLLFHSVLPVNVLMEKRSLNMSFAGTPPVSK</sequence>
<dbReference type="Proteomes" id="UP000472264">
    <property type="component" value="Chromosome 8"/>
</dbReference>
<dbReference type="AlphaFoldDB" id="A0A665UG36"/>
<evidence type="ECO:0000313" key="1">
    <source>
        <dbReference type="Ensembl" id="ENSENLP00000018206.1"/>
    </source>
</evidence>
<accession>A0A665UG36</accession>
<organism evidence="1 2">
    <name type="scientific">Echeneis naucrates</name>
    <name type="common">Live sharksucker</name>
    <dbReference type="NCBI Taxonomy" id="173247"/>
    <lineage>
        <taxon>Eukaryota</taxon>
        <taxon>Metazoa</taxon>
        <taxon>Chordata</taxon>
        <taxon>Craniata</taxon>
        <taxon>Vertebrata</taxon>
        <taxon>Euteleostomi</taxon>
        <taxon>Actinopterygii</taxon>
        <taxon>Neopterygii</taxon>
        <taxon>Teleostei</taxon>
        <taxon>Neoteleostei</taxon>
        <taxon>Acanthomorphata</taxon>
        <taxon>Carangaria</taxon>
        <taxon>Carangiformes</taxon>
        <taxon>Echeneidae</taxon>
        <taxon>Echeneis</taxon>
    </lineage>
</organism>
<dbReference type="Ensembl" id="ENSENLT00000018899.1">
    <property type="protein sequence ID" value="ENSENLP00000018206.1"/>
    <property type="gene ID" value="ENSENLG00000008380.1"/>
</dbReference>
<name>A0A665UG36_ECHNA</name>
<evidence type="ECO:0000313" key="2">
    <source>
        <dbReference type="Proteomes" id="UP000472264"/>
    </source>
</evidence>
<protein>
    <submittedName>
        <fullName evidence="1">Uncharacterized protein</fullName>
    </submittedName>
</protein>
<keyword evidence="2" id="KW-1185">Reference proteome</keyword>
<dbReference type="InParanoid" id="A0A665UG36"/>